<dbReference type="SUPFAM" id="SSF50090">
    <property type="entry name" value="Electron transport accessory proteins"/>
    <property type="match status" value="1"/>
</dbReference>
<feature type="domain" description="Nitrile hydratase beta subunit-like N-terminal" evidence="2">
    <location>
        <begin position="15"/>
        <end position="106"/>
    </location>
</feature>
<evidence type="ECO:0000313" key="4">
    <source>
        <dbReference type="Proteomes" id="UP000721844"/>
    </source>
</evidence>
<dbReference type="NCBIfam" id="TIGR03889">
    <property type="entry name" value="nitrile_acc"/>
    <property type="match status" value="1"/>
</dbReference>
<evidence type="ECO:0000259" key="2">
    <source>
        <dbReference type="Pfam" id="PF21006"/>
    </source>
</evidence>
<accession>A0A963Z3E6</accession>
<protein>
    <submittedName>
        <fullName evidence="3">Nitrile hydratase accessory protein</fullName>
    </submittedName>
</protein>
<dbReference type="InterPro" id="IPR042262">
    <property type="entry name" value="CN_hydtase_beta_C"/>
</dbReference>
<reference evidence="3 4" key="1">
    <citation type="journal article" date="2021" name="Microorganisms">
        <title>Acidisoma silvae sp. nov. and Acidisomacellulosilytica sp. nov., Two Acidophilic Bacteria Isolated from Decaying Wood, Hydrolyzing Cellulose and Producing Poly-3-hydroxybutyrate.</title>
        <authorList>
            <person name="Mieszkin S."/>
            <person name="Pouder E."/>
            <person name="Uroz S."/>
            <person name="Simon-Colin C."/>
            <person name="Alain K."/>
        </authorList>
    </citation>
    <scope>NUCLEOTIDE SEQUENCE [LARGE SCALE GENOMIC DNA]</scope>
    <source>
        <strain evidence="3 4">HW T5.17</strain>
    </source>
</reference>
<proteinExistence type="predicted"/>
<feature type="region of interest" description="Disordered" evidence="1">
    <location>
        <begin position="98"/>
        <end position="118"/>
    </location>
</feature>
<sequence>MVPDFKSTVGLPQDAEGPVFAAPWEAAAFAMAVKLCEDGHFTWPEWVACYSAEIAEHEAEAHPGETIHYYEIWQEALESMLAQKGLIDLHQLDHRHEHLRDHPPHHDHAAKREPVAIA</sequence>
<dbReference type="InterPro" id="IPR049054">
    <property type="entry name" value="CN_hydtase_beta-like_N"/>
</dbReference>
<evidence type="ECO:0000313" key="3">
    <source>
        <dbReference type="EMBL" id="MCB8881180.1"/>
    </source>
</evidence>
<comment type="caution">
    <text evidence="3">The sequence shown here is derived from an EMBL/GenBank/DDBJ whole genome shotgun (WGS) entry which is preliminary data.</text>
</comment>
<dbReference type="Gene3D" id="1.10.472.20">
    <property type="entry name" value="Nitrile hydratase, beta subunit"/>
    <property type="match status" value="1"/>
</dbReference>
<dbReference type="Proteomes" id="UP000721844">
    <property type="component" value="Unassembled WGS sequence"/>
</dbReference>
<dbReference type="InterPro" id="IPR023808">
    <property type="entry name" value="Nitrile_Hydratase_acc_put"/>
</dbReference>
<dbReference type="EMBL" id="JAESVA010000004">
    <property type="protein sequence ID" value="MCB8881180.1"/>
    <property type="molecule type" value="Genomic_DNA"/>
</dbReference>
<gene>
    <name evidence="3" type="ORF">ACELLULO517_13110</name>
</gene>
<dbReference type="Pfam" id="PF21006">
    <property type="entry name" value="NHase_beta_N"/>
    <property type="match status" value="1"/>
</dbReference>
<dbReference type="AlphaFoldDB" id="A0A963Z3E6"/>
<evidence type="ECO:0000256" key="1">
    <source>
        <dbReference type="SAM" id="MobiDB-lite"/>
    </source>
</evidence>
<name>A0A963Z3E6_9PROT</name>
<organism evidence="3 4">
    <name type="scientific">Acidisoma cellulosilyticum</name>
    <dbReference type="NCBI Taxonomy" id="2802395"/>
    <lineage>
        <taxon>Bacteria</taxon>
        <taxon>Pseudomonadati</taxon>
        <taxon>Pseudomonadota</taxon>
        <taxon>Alphaproteobacteria</taxon>
        <taxon>Acetobacterales</taxon>
        <taxon>Acidocellaceae</taxon>
        <taxon>Acidisoma</taxon>
    </lineage>
</organism>
<dbReference type="InterPro" id="IPR008990">
    <property type="entry name" value="Elect_transpt_acc-like_dom_sf"/>
</dbReference>
<dbReference type="RefSeq" id="WP_227307853.1">
    <property type="nucleotide sequence ID" value="NZ_JAESVA010000004.1"/>
</dbReference>
<keyword evidence="4" id="KW-1185">Reference proteome</keyword>